<dbReference type="InterPro" id="IPR043129">
    <property type="entry name" value="ATPase_NBD"/>
</dbReference>
<organism evidence="1 2">
    <name type="scientific">Flavonifractor plautii 1_3_50AFAA</name>
    <dbReference type="NCBI Taxonomy" id="742738"/>
    <lineage>
        <taxon>Bacteria</taxon>
        <taxon>Bacillati</taxon>
        <taxon>Bacillota</taxon>
        <taxon>Clostridia</taxon>
        <taxon>Eubacteriales</taxon>
        <taxon>Oscillospiraceae</taxon>
        <taxon>Flavonifractor</taxon>
    </lineage>
</organism>
<dbReference type="Gene3D" id="3.30.420.40">
    <property type="match status" value="2"/>
</dbReference>
<dbReference type="NCBIfam" id="NF011660">
    <property type="entry name" value="PRK15080.1"/>
    <property type="match status" value="1"/>
</dbReference>
<reference evidence="1 2" key="1">
    <citation type="submission" date="2011-08" db="EMBL/GenBank/DDBJ databases">
        <title>The Genome Sequence of Clostridium orbiscindens 1_3_50AFAA.</title>
        <authorList>
            <consortium name="The Broad Institute Genome Sequencing Platform"/>
            <person name="Earl A."/>
            <person name="Ward D."/>
            <person name="Feldgarden M."/>
            <person name="Gevers D."/>
            <person name="Daigneault M."/>
            <person name="Strauss J."/>
            <person name="Allen-Vercoe E."/>
            <person name="Young S.K."/>
            <person name="Zeng Q."/>
            <person name="Gargeya S."/>
            <person name="Fitzgerald M."/>
            <person name="Haas B."/>
            <person name="Abouelleil A."/>
            <person name="Alvarado L."/>
            <person name="Arachchi H.M."/>
            <person name="Berlin A."/>
            <person name="Brown A."/>
            <person name="Chapman S.B."/>
            <person name="Chen Z."/>
            <person name="Dunbar C."/>
            <person name="Freedman E."/>
            <person name="Gearin G."/>
            <person name="Gellesch M."/>
            <person name="Goldberg J."/>
            <person name="Griggs A."/>
            <person name="Gujja S."/>
            <person name="Heiman D."/>
            <person name="Howarth C."/>
            <person name="Larson L."/>
            <person name="Lui A."/>
            <person name="MacDonald P.J.P."/>
            <person name="Montmayeur A."/>
            <person name="Murphy C."/>
            <person name="Neiman D."/>
            <person name="Pearson M."/>
            <person name="Priest M."/>
            <person name="Roberts A."/>
            <person name="Saif S."/>
            <person name="Shea T."/>
            <person name="Shenoy N."/>
            <person name="Sisk P."/>
            <person name="Stolte C."/>
            <person name="Sykes S."/>
            <person name="Wortman J."/>
            <person name="Nusbaum C."/>
            <person name="Birren B."/>
        </authorList>
    </citation>
    <scope>NUCLEOTIDE SEQUENCE [LARGE SCALE GENOMIC DNA]</scope>
    <source>
        <strain evidence="1 2">1_3_50AFAA</strain>
    </source>
</reference>
<dbReference type="InterPro" id="IPR050696">
    <property type="entry name" value="FtsA/MreB"/>
</dbReference>
<dbReference type="PANTHER" id="PTHR32432:SF3">
    <property type="entry name" value="ETHANOLAMINE UTILIZATION PROTEIN EUTJ"/>
    <property type="match status" value="1"/>
</dbReference>
<name>A0A096B6K9_FLAPL</name>
<dbReference type="Pfam" id="PF11104">
    <property type="entry name" value="PilM_2"/>
    <property type="match status" value="1"/>
</dbReference>
<comment type="caution">
    <text evidence="1">The sequence shown here is derived from an EMBL/GenBank/DDBJ whole genome shotgun (WGS) entry which is preliminary data.</text>
</comment>
<gene>
    <name evidence="1" type="ORF">HMPREF9460_02662</name>
</gene>
<dbReference type="InterPro" id="IPR005883">
    <property type="entry name" value="PilM"/>
</dbReference>
<evidence type="ECO:0000313" key="2">
    <source>
        <dbReference type="Proteomes" id="UP000029585"/>
    </source>
</evidence>
<accession>A0A096B6K9</accession>
<evidence type="ECO:0000313" key="1">
    <source>
        <dbReference type="EMBL" id="KGF54621.1"/>
    </source>
</evidence>
<evidence type="ECO:0008006" key="3">
    <source>
        <dbReference type="Google" id="ProtNLM"/>
    </source>
</evidence>
<dbReference type="PANTHER" id="PTHR32432">
    <property type="entry name" value="CELL DIVISION PROTEIN FTSA-RELATED"/>
    <property type="match status" value="1"/>
</dbReference>
<dbReference type="EMBL" id="ADLO01000083">
    <property type="protein sequence ID" value="KGF54621.1"/>
    <property type="molecule type" value="Genomic_DNA"/>
</dbReference>
<dbReference type="eggNOG" id="COG4820">
    <property type="taxonomic scope" value="Bacteria"/>
</dbReference>
<keyword evidence="2" id="KW-1185">Reference proteome</keyword>
<protein>
    <recommendedName>
        <fullName evidence="3">SHS2 domain-containing protein</fullName>
    </recommendedName>
</protein>
<dbReference type="SUPFAM" id="SSF53067">
    <property type="entry name" value="Actin-like ATPase domain"/>
    <property type="match status" value="2"/>
</dbReference>
<dbReference type="RefSeq" id="WP_007493550.1">
    <property type="nucleotide sequence ID" value="NZ_KN174164.1"/>
</dbReference>
<dbReference type="Proteomes" id="UP000029585">
    <property type="component" value="Unassembled WGS sequence"/>
</dbReference>
<dbReference type="PATRIC" id="fig|742738.3.peg.2735"/>
<sequence length="273" mass="29561">MMDLDRVNNYLARVEESEKTTFKPVGSRLKVGVDLGTAYIVLVVLDEENNPVACEKQAAQVLRDGVVVDYTGALRIVRSLKEKLEARLGTELVNCAIAMPAGTESSVKTHQYVAEGAGLEVTNILDEPSAANAIYQIEDGVVVDIGGGTTGLAILKEGKVVQIEDEPTGGTHLTLVLSGNYHVSFEEAEAIKQDYKRHREILPVVRPVVEKMATIVSRYVDKAHTDTIYLCGGTCCLTGIEDIFQKVTGIRTIKPANPFLVTPTGIAMNCTLE</sequence>
<dbReference type="InterPro" id="IPR013366">
    <property type="entry name" value="EutJ"/>
</dbReference>
<dbReference type="NCBIfam" id="TIGR02529">
    <property type="entry name" value="EutJ"/>
    <property type="match status" value="1"/>
</dbReference>
<dbReference type="CDD" id="cd24047">
    <property type="entry name" value="ASKHA_NBD_EutJ"/>
    <property type="match status" value="1"/>
</dbReference>
<dbReference type="GeneID" id="63972945"/>
<dbReference type="HOGENOM" id="CLU_088869_0_0_9"/>
<dbReference type="AlphaFoldDB" id="A0A096B6K9"/>
<proteinExistence type="predicted"/>